<accession>A0A0D7BAU5</accession>
<dbReference type="SUPFAM" id="SSF47005">
    <property type="entry name" value="Peripheral subunit-binding domain of 2-oxo acid dehydrogenase complex"/>
    <property type="match status" value="1"/>
</dbReference>
<gene>
    <name evidence="7" type="ORF">CYLTODRAFT_444555</name>
</gene>
<dbReference type="InterPro" id="IPR000089">
    <property type="entry name" value="Biotin_lipoyl"/>
</dbReference>
<dbReference type="GO" id="GO:0004742">
    <property type="term" value="F:dihydrolipoyllysine-residue acetyltransferase activity"/>
    <property type="evidence" value="ECO:0007669"/>
    <property type="project" value="TreeGrafter"/>
</dbReference>
<dbReference type="FunFam" id="2.40.50.100:FF:000010">
    <property type="entry name" value="Acetyltransferase component of pyruvate dehydrogenase complex"/>
    <property type="match status" value="1"/>
</dbReference>
<dbReference type="STRING" id="1314674.A0A0D7BAU5"/>
<evidence type="ECO:0000256" key="1">
    <source>
        <dbReference type="ARBA" id="ARBA00007317"/>
    </source>
</evidence>
<feature type="compositionally biased region" description="Low complexity" evidence="4">
    <location>
        <begin position="116"/>
        <end position="135"/>
    </location>
</feature>
<dbReference type="InterPro" id="IPR011053">
    <property type="entry name" value="Single_hybrid_motif"/>
</dbReference>
<dbReference type="InterPro" id="IPR004167">
    <property type="entry name" value="PSBD"/>
</dbReference>
<reference evidence="7 8" key="1">
    <citation type="journal article" date="2015" name="Fungal Genet. Biol.">
        <title>Evolution of novel wood decay mechanisms in Agaricales revealed by the genome sequences of Fistulina hepatica and Cylindrobasidium torrendii.</title>
        <authorList>
            <person name="Floudas D."/>
            <person name="Held B.W."/>
            <person name="Riley R."/>
            <person name="Nagy L.G."/>
            <person name="Koehler G."/>
            <person name="Ransdell A.S."/>
            <person name="Younus H."/>
            <person name="Chow J."/>
            <person name="Chiniquy J."/>
            <person name="Lipzen A."/>
            <person name="Tritt A."/>
            <person name="Sun H."/>
            <person name="Haridas S."/>
            <person name="LaButti K."/>
            <person name="Ohm R.A."/>
            <person name="Kues U."/>
            <person name="Blanchette R.A."/>
            <person name="Grigoriev I.V."/>
            <person name="Minto R.E."/>
            <person name="Hibbett D.S."/>
        </authorList>
    </citation>
    <scope>NUCLEOTIDE SEQUENCE [LARGE SCALE GENOMIC DNA]</scope>
    <source>
        <strain evidence="7 8">FP15055 ss-10</strain>
    </source>
</reference>
<keyword evidence="8" id="KW-1185">Reference proteome</keyword>
<feature type="region of interest" description="Disordered" evidence="4">
    <location>
        <begin position="114"/>
        <end position="151"/>
    </location>
</feature>
<dbReference type="EMBL" id="KN880548">
    <property type="protein sequence ID" value="KIY66646.1"/>
    <property type="molecule type" value="Genomic_DNA"/>
</dbReference>
<protein>
    <submittedName>
        <fullName evidence="7">Single hybrid motif-containing protein</fullName>
    </submittedName>
</protein>
<keyword evidence="2" id="KW-0450">Lipoyl</keyword>
<evidence type="ECO:0000256" key="4">
    <source>
        <dbReference type="SAM" id="MobiDB-lite"/>
    </source>
</evidence>
<dbReference type="InterPro" id="IPR045257">
    <property type="entry name" value="E2/Pdx1"/>
</dbReference>
<proteinExistence type="inferred from homology"/>
<feature type="domain" description="Peripheral subunit-binding (PSBD)" evidence="6">
    <location>
        <begin position="166"/>
        <end position="204"/>
    </location>
</feature>
<dbReference type="GO" id="GO:0045254">
    <property type="term" value="C:pyruvate dehydrogenase complex"/>
    <property type="evidence" value="ECO:0007669"/>
    <property type="project" value="InterPro"/>
</dbReference>
<dbReference type="PROSITE" id="PS50968">
    <property type="entry name" value="BIOTINYL_LIPOYL"/>
    <property type="match status" value="1"/>
</dbReference>
<dbReference type="Proteomes" id="UP000054007">
    <property type="component" value="Unassembled WGS sequence"/>
</dbReference>
<dbReference type="PROSITE" id="PS51826">
    <property type="entry name" value="PSBD"/>
    <property type="match status" value="1"/>
</dbReference>
<dbReference type="Gene3D" id="2.40.50.100">
    <property type="match status" value="1"/>
</dbReference>
<evidence type="ECO:0000313" key="8">
    <source>
        <dbReference type="Proteomes" id="UP000054007"/>
    </source>
</evidence>
<dbReference type="Gene3D" id="4.10.320.10">
    <property type="entry name" value="E3-binding domain"/>
    <property type="match status" value="1"/>
</dbReference>
<feature type="region of interest" description="Disordered" evidence="4">
    <location>
        <begin position="210"/>
        <end position="234"/>
    </location>
</feature>
<dbReference type="AlphaFoldDB" id="A0A0D7BAU5"/>
<dbReference type="CDD" id="cd06849">
    <property type="entry name" value="lipoyl_domain"/>
    <property type="match status" value="1"/>
</dbReference>
<keyword evidence="3" id="KW-0809">Transit peptide</keyword>
<dbReference type="SUPFAM" id="SSF51230">
    <property type="entry name" value="Single hybrid motif"/>
    <property type="match status" value="1"/>
</dbReference>
<dbReference type="PROSITE" id="PS00189">
    <property type="entry name" value="LIPOYL"/>
    <property type="match status" value="1"/>
</dbReference>
<evidence type="ECO:0000256" key="3">
    <source>
        <dbReference type="ARBA" id="ARBA00022946"/>
    </source>
</evidence>
<sequence>MLRVQLASASRTVSRRRLLHATAGSRAVTPLHMPAMSPTMTEGGIASWKVKAGDAFSAGDVLLEIETDKATIDVEAQDDGIMGKIVMADGSKNIAVGQTIAMLAEEGDDISNIEVPAESSSSPAPPAESSNPAPSAEREPPSASPAKADAASTNNLAYSPAQHHRPLFPSVHRLLMANGVENADQIKGTGVRGMLTKGDVLAFLGHASTPHGTHKSAKAAEPAKPAAAKKEAAPKPLDGAAIRQLIVSTMLKNSVKPIPKGPTPDFDSIISDYIPVAPRKTQPTVPSPLALPKKSGADAYLDGLI</sequence>
<evidence type="ECO:0000259" key="6">
    <source>
        <dbReference type="PROSITE" id="PS51826"/>
    </source>
</evidence>
<comment type="similarity">
    <text evidence="1">Belongs to the 2-oxoacid dehydrogenase family.</text>
</comment>
<dbReference type="OrthoDB" id="537444at2759"/>
<evidence type="ECO:0000313" key="7">
    <source>
        <dbReference type="EMBL" id="KIY66646.1"/>
    </source>
</evidence>
<dbReference type="InterPro" id="IPR003016">
    <property type="entry name" value="2-oxoA_DH_lipoyl-BS"/>
</dbReference>
<organism evidence="7 8">
    <name type="scientific">Cylindrobasidium torrendii FP15055 ss-10</name>
    <dbReference type="NCBI Taxonomy" id="1314674"/>
    <lineage>
        <taxon>Eukaryota</taxon>
        <taxon>Fungi</taxon>
        <taxon>Dikarya</taxon>
        <taxon>Basidiomycota</taxon>
        <taxon>Agaricomycotina</taxon>
        <taxon>Agaricomycetes</taxon>
        <taxon>Agaricomycetidae</taxon>
        <taxon>Agaricales</taxon>
        <taxon>Marasmiineae</taxon>
        <taxon>Physalacriaceae</taxon>
        <taxon>Cylindrobasidium</taxon>
    </lineage>
</organism>
<dbReference type="PANTHER" id="PTHR23151">
    <property type="entry name" value="DIHYDROLIPOAMIDE ACETYL/SUCCINYL-TRANSFERASE-RELATED"/>
    <property type="match status" value="1"/>
</dbReference>
<evidence type="ECO:0000259" key="5">
    <source>
        <dbReference type="PROSITE" id="PS50968"/>
    </source>
</evidence>
<dbReference type="PANTHER" id="PTHR23151:SF82">
    <property type="entry name" value="PYRUVATE DEHYDROGENASE COMPLEX PROTEIN X COMPONENT, MITOCHONDRIAL"/>
    <property type="match status" value="1"/>
</dbReference>
<feature type="domain" description="Lipoyl-binding" evidence="5">
    <location>
        <begin position="28"/>
        <end position="104"/>
    </location>
</feature>
<dbReference type="GO" id="GO:0006086">
    <property type="term" value="P:pyruvate decarboxylation to acetyl-CoA"/>
    <property type="evidence" value="ECO:0007669"/>
    <property type="project" value="InterPro"/>
</dbReference>
<dbReference type="InterPro" id="IPR036625">
    <property type="entry name" value="E3-bd_dom_sf"/>
</dbReference>
<evidence type="ECO:0000256" key="2">
    <source>
        <dbReference type="ARBA" id="ARBA00022823"/>
    </source>
</evidence>
<name>A0A0D7BAU5_9AGAR</name>
<dbReference type="Pfam" id="PF00364">
    <property type="entry name" value="Biotin_lipoyl"/>
    <property type="match status" value="1"/>
</dbReference>